<dbReference type="EMBL" id="MDJZ01000005">
    <property type="protein sequence ID" value="OUE27116.1"/>
    <property type="molecule type" value="Genomic_DNA"/>
</dbReference>
<keyword evidence="1" id="KW-0732">Signal</keyword>
<evidence type="ECO:0000313" key="2">
    <source>
        <dbReference type="EMBL" id="OUE27116.1"/>
    </source>
</evidence>
<dbReference type="Proteomes" id="UP000195101">
    <property type="component" value="Unassembled WGS sequence"/>
</dbReference>
<organism evidence="2 3">
    <name type="scientific">Clavibacter michiganensis</name>
    <dbReference type="NCBI Taxonomy" id="28447"/>
    <lineage>
        <taxon>Bacteria</taxon>
        <taxon>Bacillati</taxon>
        <taxon>Actinomycetota</taxon>
        <taxon>Actinomycetes</taxon>
        <taxon>Micrococcales</taxon>
        <taxon>Microbacteriaceae</taxon>
        <taxon>Clavibacter</taxon>
    </lineage>
</organism>
<evidence type="ECO:0000313" key="3">
    <source>
        <dbReference type="Proteomes" id="UP000195101"/>
    </source>
</evidence>
<dbReference type="AlphaFoldDB" id="A0A251YS98"/>
<dbReference type="RefSeq" id="WP_086513738.1">
    <property type="nucleotide sequence ID" value="NZ_MDJZ01000005.1"/>
</dbReference>
<sequence length="255" mass="26512">MTRLGRPARVALAAAAVALLAGCVYDVSDYGLETPDPADGSPTATPVVDEPPALDLPAGCVPSDLAVDWSEPVAGAADDLLAVRVMQVRVPGPGEQPGLGSTRQSVTRTDTELVPPVGLAVDEAEDGSATVVDPLTPDPAWASYLLGDLRDRDIVPPRFGRSLQLVSFDPVADRAARYVIGYLGATQSVRFTVTGCEGAFRSSGTLAGIDPMRYGGAVLLECGVPPGDQYDRWDLLEPYCADGAPAADGEPQPEP</sequence>
<feature type="signal peptide" evidence="1">
    <location>
        <begin position="1"/>
        <end position="26"/>
    </location>
</feature>
<evidence type="ECO:0008006" key="4">
    <source>
        <dbReference type="Google" id="ProtNLM"/>
    </source>
</evidence>
<dbReference type="PROSITE" id="PS51257">
    <property type="entry name" value="PROKAR_LIPOPROTEIN"/>
    <property type="match status" value="1"/>
</dbReference>
<evidence type="ECO:0000256" key="1">
    <source>
        <dbReference type="SAM" id="SignalP"/>
    </source>
</evidence>
<name>A0A251YS98_9MICO</name>
<feature type="chain" id="PRO_5039397965" description="Lipoprotein" evidence="1">
    <location>
        <begin position="27"/>
        <end position="255"/>
    </location>
</feature>
<reference evidence="2 3" key="1">
    <citation type="submission" date="2016-08" db="EMBL/GenBank/DDBJ databases">
        <title>Genome sequence of Clavibacter michiganensis spp strain CFBP8019.</title>
        <authorList>
            <person name="Thapa S.P."/>
            <person name="Coaker G."/>
            <person name="Jacques M.-A."/>
        </authorList>
    </citation>
    <scope>NUCLEOTIDE SEQUENCE [LARGE SCALE GENOMIC DNA]</scope>
    <source>
        <strain evidence="2">CFBP8019</strain>
    </source>
</reference>
<proteinExistence type="predicted"/>
<keyword evidence="3" id="KW-1185">Reference proteome</keyword>
<gene>
    <name evidence="2" type="ORF">BFL37_03285</name>
</gene>
<accession>A0A251YS98</accession>
<protein>
    <recommendedName>
        <fullName evidence="4">Lipoprotein</fullName>
    </recommendedName>
</protein>
<dbReference type="OrthoDB" id="5123319at2"/>
<comment type="caution">
    <text evidence="2">The sequence shown here is derived from an EMBL/GenBank/DDBJ whole genome shotgun (WGS) entry which is preliminary data.</text>
</comment>